<dbReference type="Pfam" id="PF01799">
    <property type="entry name" value="Fer2_2"/>
    <property type="match status" value="1"/>
</dbReference>
<reference evidence="8 9" key="1">
    <citation type="submission" date="2017-11" db="EMBL/GenBank/DDBJ databases">
        <title>Complete genome of a free-living desiccation-tolerant cyanobacterium and its photosynthetic adaptation to extreme terrestrial habitat.</title>
        <authorList>
            <person name="Shang J."/>
        </authorList>
    </citation>
    <scope>NUCLEOTIDE SEQUENCE [LARGE SCALE GENOMIC DNA]</scope>
    <source>
        <strain evidence="8 9">CCNUN1</strain>
    </source>
</reference>
<dbReference type="SUPFAM" id="SSF54292">
    <property type="entry name" value="2Fe-2S ferredoxin-like"/>
    <property type="match status" value="1"/>
</dbReference>
<sequence length="182" mass="19647">MEDNSLAPISLNSLAQELKILGSEEVDLSLNVNNISYTLKLEPRVTLLDALREKLGLMGTKKACDRGECGACTILVNGRRINSCMTLAIMHIGAEITTIEGLAQDGKLHPMQTAFITHDAFQCGYCTSGQIVSAVGMILEESPKSEAEIREKMSGNLCRCGAYPNIIAAIRDVLEEMSDAAI</sequence>
<dbReference type="InterPro" id="IPR012675">
    <property type="entry name" value="Beta-grasp_dom_sf"/>
</dbReference>
<evidence type="ECO:0000259" key="7">
    <source>
        <dbReference type="PROSITE" id="PS51085"/>
    </source>
</evidence>
<proteinExistence type="predicted"/>
<evidence type="ECO:0000256" key="5">
    <source>
        <dbReference type="ARBA" id="ARBA00023014"/>
    </source>
</evidence>
<dbReference type="GO" id="GO:0051537">
    <property type="term" value="F:2 iron, 2 sulfur cluster binding"/>
    <property type="evidence" value="ECO:0007669"/>
    <property type="project" value="UniProtKB-KW"/>
</dbReference>
<dbReference type="OrthoDB" id="9796880at2"/>
<dbReference type="FunFam" id="1.10.150.120:FF:000003">
    <property type="entry name" value="Carbon monoxide dehydrogenase, small subunit"/>
    <property type="match status" value="1"/>
</dbReference>
<dbReference type="InterPro" id="IPR052914">
    <property type="entry name" value="Aldehyde_Oxdr_Iron-Sulfur"/>
</dbReference>
<keyword evidence="4" id="KW-0408">Iron</keyword>
<dbReference type="GO" id="GO:0046872">
    <property type="term" value="F:metal ion binding"/>
    <property type="evidence" value="ECO:0007669"/>
    <property type="project" value="UniProtKB-KW"/>
</dbReference>
<keyword evidence="2" id="KW-0479">Metal-binding</keyword>
<dbReference type="PANTHER" id="PTHR45331:SF2">
    <property type="entry name" value="OXIDOREDUCTASE WITH IRON-SULFUR SUBUNIT"/>
    <property type="match status" value="1"/>
</dbReference>
<name>A0A2K8SNM4_9NOSO</name>
<evidence type="ECO:0000256" key="6">
    <source>
        <dbReference type="ARBA" id="ARBA00060707"/>
    </source>
</evidence>
<evidence type="ECO:0000313" key="8">
    <source>
        <dbReference type="EMBL" id="AUB37017.1"/>
    </source>
</evidence>
<dbReference type="InterPro" id="IPR002888">
    <property type="entry name" value="2Fe-2S-bd"/>
</dbReference>
<dbReference type="InterPro" id="IPR001041">
    <property type="entry name" value="2Fe-2S_ferredoxin-type"/>
</dbReference>
<evidence type="ECO:0000313" key="9">
    <source>
        <dbReference type="Proteomes" id="UP000232003"/>
    </source>
</evidence>
<dbReference type="Gene3D" id="3.10.20.30">
    <property type="match status" value="1"/>
</dbReference>
<dbReference type="InterPro" id="IPR036010">
    <property type="entry name" value="2Fe-2S_ferredoxin-like_sf"/>
</dbReference>
<dbReference type="InterPro" id="IPR036884">
    <property type="entry name" value="2Fe-2S-bd_dom_sf"/>
</dbReference>
<dbReference type="KEGG" id="nfl:COO91_02949"/>
<dbReference type="CDD" id="cd00207">
    <property type="entry name" value="fer2"/>
    <property type="match status" value="1"/>
</dbReference>
<dbReference type="InterPro" id="IPR006058">
    <property type="entry name" value="2Fe2S_fd_BS"/>
</dbReference>
<accession>A0A2K8SNM4</accession>
<gene>
    <name evidence="8" type="ORF">COO91_02949</name>
</gene>
<dbReference type="SUPFAM" id="SSF47741">
    <property type="entry name" value="CO dehydrogenase ISP C-domain like"/>
    <property type="match status" value="1"/>
</dbReference>
<dbReference type="EMBL" id="CP024785">
    <property type="protein sequence ID" value="AUB37017.1"/>
    <property type="molecule type" value="Genomic_DNA"/>
</dbReference>
<evidence type="ECO:0000256" key="4">
    <source>
        <dbReference type="ARBA" id="ARBA00023004"/>
    </source>
</evidence>
<evidence type="ECO:0000256" key="3">
    <source>
        <dbReference type="ARBA" id="ARBA00023002"/>
    </source>
</evidence>
<keyword evidence="5" id="KW-0411">Iron-sulfur</keyword>
<comment type="pathway">
    <text evidence="6">Alkaloid degradation; nicotine degradation.</text>
</comment>
<evidence type="ECO:0000256" key="2">
    <source>
        <dbReference type="ARBA" id="ARBA00022723"/>
    </source>
</evidence>
<organism evidence="8 9">
    <name type="scientific">Nostoc flagelliforme CCNUN1</name>
    <dbReference type="NCBI Taxonomy" id="2038116"/>
    <lineage>
        <taxon>Bacteria</taxon>
        <taxon>Bacillati</taxon>
        <taxon>Cyanobacteriota</taxon>
        <taxon>Cyanophyceae</taxon>
        <taxon>Nostocales</taxon>
        <taxon>Nostocaceae</taxon>
        <taxon>Nostoc</taxon>
    </lineage>
</organism>
<keyword evidence="9" id="KW-1185">Reference proteome</keyword>
<evidence type="ECO:0000256" key="1">
    <source>
        <dbReference type="ARBA" id="ARBA00022714"/>
    </source>
</evidence>
<dbReference type="AlphaFoldDB" id="A0A2K8SNM4"/>
<keyword evidence="1" id="KW-0001">2Fe-2S</keyword>
<dbReference type="PROSITE" id="PS51085">
    <property type="entry name" value="2FE2S_FER_2"/>
    <property type="match status" value="1"/>
</dbReference>
<dbReference type="PROSITE" id="PS00197">
    <property type="entry name" value="2FE2S_FER_1"/>
    <property type="match status" value="1"/>
</dbReference>
<feature type="domain" description="2Fe-2S ferredoxin-type" evidence="7">
    <location>
        <begin position="26"/>
        <end position="102"/>
    </location>
</feature>
<dbReference type="FunFam" id="3.10.20.30:FF:000020">
    <property type="entry name" value="Xanthine dehydrogenase iron-sulfur subunit"/>
    <property type="match status" value="1"/>
</dbReference>
<protein>
    <submittedName>
        <fullName evidence="8">YagT, xanthine dehydrogenase YagT iron-sulfur-binding subunit</fullName>
    </submittedName>
</protein>
<dbReference type="Pfam" id="PF00111">
    <property type="entry name" value="Fer2"/>
    <property type="match status" value="1"/>
</dbReference>
<dbReference type="PANTHER" id="PTHR45331">
    <property type="entry name" value="OXIDOREDUCTASE, IRON-SULPHUR BINDING SUBUNIT-RELATED-RELATED"/>
    <property type="match status" value="1"/>
</dbReference>
<dbReference type="GO" id="GO:0016903">
    <property type="term" value="F:oxidoreductase activity, acting on the aldehyde or oxo group of donors"/>
    <property type="evidence" value="ECO:0007669"/>
    <property type="project" value="TreeGrafter"/>
</dbReference>
<dbReference type="Gene3D" id="1.10.150.120">
    <property type="entry name" value="[2Fe-2S]-binding domain"/>
    <property type="match status" value="1"/>
</dbReference>
<keyword evidence="3" id="KW-0560">Oxidoreductase</keyword>
<dbReference type="RefSeq" id="WP_100898781.1">
    <property type="nucleotide sequence ID" value="NZ_CAWNNC010000001.1"/>
</dbReference>
<dbReference type="Proteomes" id="UP000232003">
    <property type="component" value="Chromosome"/>
</dbReference>